<gene>
    <name evidence="3" type="ORF">GPNADHDJ_00307</name>
</gene>
<accession>A0AAX1I7K7</accession>
<dbReference type="Proteomes" id="UP000515598">
    <property type="component" value="Chromosome"/>
</dbReference>
<proteinExistence type="predicted"/>
<evidence type="ECO:0000259" key="2">
    <source>
        <dbReference type="Pfam" id="PF20944"/>
    </source>
</evidence>
<protein>
    <recommendedName>
        <fullName evidence="2">Metalloprotease StcE beta-sandwich domain-containing protein</fullName>
    </recommendedName>
</protein>
<organism evidence="3 4">
    <name type="scientific">Stenotrophomonas maltophilia</name>
    <name type="common">Pseudomonas maltophilia</name>
    <name type="synonym">Xanthomonas maltophilia</name>
    <dbReference type="NCBI Taxonomy" id="40324"/>
    <lineage>
        <taxon>Bacteria</taxon>
        <taxon>Pseudomonadati</taxon>
        <taxon>Pseudomonadota</taxon>
        <taxon>Gammaproteobacteria</taxon>
        <taxon>Lysobacterales</taxon>
        <taxon>Lysobacteraceae</taxon>
        <taxon>Stenotrophomonas</taxon>
        <taxon>Stenotrophomonas maltophilia group</taxon>
    </lineage>
</organism>
<feature type="signal peptide" evidence="1">
    <location>
        <begin position="1"/>
        <end position="24"/>
    </location>
</feature>
<dbReference type="InterPro" id="IPR048990">
    <property type="entry name" value="StcE_b-sandwich"/>
</dbReference>
<evidence type="ECO:0000256" key="1">
    <source>
        <dbReference type="SAM" id="SignalP"/>
    </source>
</evidence>
<feature type="chain" id="PRO_5043959642" description="Metalloprotease StcE beta-sandwich domain-containing protein" evidence="1">
    <location>
        <begin position="25"/>
        <end position="312"/>
    </location>
</feature>
<sequence length="312" mass="33554">MKNTHRNTLLAALLVCLAPAAASAAEGYLTPATNNGSGYMPSGYTKLYFELGDGDWAAKLKLPGKPQQADHVVLSSLSSKYATLDAGKTAFADQVYLPVHDLSNIELRWTASSQRWDVVGGESARVVYGRNQPSQEIESSNHLVTQVGLYDTKRATSLGLPAWAPQGAVLVIANGSSNDVQVRPSSLAGNAGSVCNANQNCGFVYAADGKWHARQGHARVAAQAQLPAPTARWNDVFLGDPAEDIGMQPTMRLPAQGVEGDIYQITNLHGARFTRVLADHTDMPSGIYVTSAHRLVLRYDSARGLWIRQALR</sequence>
<dbReference type="EMBL" id="CP060025">
    <property type="protein sequence ID" value="QNG76140.1"/>
    <property type="molecule type" value="Genomic_DNA"/>
</dbReference>
<keyword evidence="1" id="KW-0732">Signal</keyword>
<evidence type="ECO:0000313" key="3">
    <source>
        <dbReference type="EMBL" id="QNG76140.1"/>
    </source>
</evidence>
<dbReference type="RefSeq" id="WP_154350791.1">
    <property type="nucleotide sequence ID" value="NZ_CP040433.1"/>
</dbReference>
<feature type="domain" description="Metalloprotease StcE beta-sandwich" evidence="2">
    <location>
        <begin position="49"/>
        <end position="118"/>
    </location>
</feature>
<dbReference type="Pfam" id="PF20944">
    <property type="entry name" value="StcE_b-sandwich"/>
    <property type="match status" value="1"/>
</dbReference>
<reference evidence="3 4" key="1">
    <citation type="submission" date="2020-08" db="EMBL/GenBank/DDBJ databases">
        <title>Phenotypic and transcriptomic analysis of seven clinical Stenotrophomonas maltophilia isolates identify a small set of shared and commonly regulated genes involved in biofilm lifestyle.</title>
        <authorList>
            <person name="Alio I."/>
            <person name="Gudzuhn M."/>
            <person name="Streit W."/>
        </authorList>
    </citation>
    <scope>NUCLEOTIDE SEQUENCE [LARGE SCALE GENOMIC DNA]</scope>
    <source>
        <strain evidence="3 4">UHH_SKK55</strain>
    </source>
</reference>
<name>A0AAX1I7K7_STEMA</name>
<dbReference type="AlphaFoldDB" id="A0AAX1I7K7"/>
<evidence type="ECO:0000313" key="4">
    <source>
        <dbReference type="Proteomes" id="UP000515598"/>
    </source>
</evidence>